<dbReference type="GO" id="GO:0043041">
    <property type="term" value="P:amino acid activation for nonribosomal peptide biosynthetic process"/>
    <property type="evidence" value="ECO:0007669"/>
    <property type="project" value="TreeGrafter"/>
</dbReference>
<dbReference type="InterPro" id="IPR010071">
    <property type="entry name" value="AA_adenyl_dom"/>
</dbReference>
<dbReference type="PANTHER" id="PTHR45527">
    <property type="entry name" value="NONRIBOSOMAL PEPTIDE SYNTHETASE"/>
    <property type="match status" value="1"/>
</dbReference>
<dbReference type="InterPro" id="IPR001242">
    <property type="entry name" value="Condensation_dom"/>
</dbReference>
<dbReference type="GO" id="GO:0005737">
    <property type="term" value="C:cytoplasm"/>
    <property type="evidence" value="ECO:0007669"/>
    <property type="project" value="TreeGrafter"/>
</dbReference>
<dbReference type="CDD" id="cd19531">
    <property type="entry name" value="LCL_NRPS-like"/>
    <property type="match status" value="1"/>
</dbReference>
<name>A0A7W9QHS4_9ACTN</name>
<dbReference type="SUPFAM" id="SSF56801">
    <property type="entry name" value="Acetyl-CoA synthetase-like"/>
    <property type="match status" value="1"/>
</dbReference>
<dbReference type="PROSITE" id="PS00012">
    <property type="entry name" value="PHOSPHOPANTETHEINE"/>
    <property type="match status" value="1"/>
</dbReference>
<dbReference type="SUPFAM" id="SSF53474">
    <property type="entry name" value="alpha/beta-Hydrolases"/>
    <property type="match status" value="1"/>
</dbReference>
<dbReference type="Pfam" id="PF00975">
    <property type="entry name" value="Thioesterase"/>
    <property type="match status" value="1"/>
</dbReference>
<dbReference type="GO" id="GO:0017000">
    <property type="term" value="P:antibiotic biosynthetic process"/>
    <property type="evidence" value="ECO:0007669"/>
    <property type="project" value="UniProtKB-ARBA"/>
</dbReference>
<evidence type="ECO:0000313" key="6">
    <source>
        <dbReference type="Proteomes" id="UP000588098"/>
    </source>
</evidence>
<dbReference type="SUPFAM" id="SSF47336">
    <property type="entry name" value="ACP-like"/>
    <property type="match status" value="1"/>
</dbReference>
<comment type="cofactor">
    <cofactor evidence="1">
        <name>pantetheine 4'-phosphate</name>
        <dbReference type="ChEBI" id="CHEBI:47942"/>
    </cofactor>
</comment>
<dbReference type="Proteomes" id="UP000588098">
    <property type="component" value="Unassembled WGS sequence"/>
</dbReference>
<dbReference type="InterPro" id="IPR023213">
    <property type="entry name" value="CAT-like_dom_sf"/>
</dbReference>
<dbReference type="InterPro" id="IPR020845">
    <property type="entry name" value="AMP-binding_CS"/>
</dbReference>
<dbReference type="Pfam" id="PF13193">
    <property type="entry name" value="AMP-binding_C"/>
    <property type="match status" value="1"/>
</dbReference>
<proteinExistence type="predicted"/>
<dbReference type="GO" id="GO:0003824">
    <property type="term" value="F:catalytic activity"/>
    <property type="evidence" value="ECO:0007669"/>
    <property type="project" value="InterPro"/>
</dbReference>
<dbReference type="SMART" id="SM00824">
    <property type="entry name" value="PKS_TE"/>
    <property type="match status" value="1"/>
</dbReference>
<dbReference type="SUPFAM" id="SSF52777">
    <property type="entry name" value="CoA-dependent acyltransferases"/>
    <property type="match status" value="2"/>
</dbReference>
<dbReference type="AlphaFoldDB" id="A0A7W9QHS4"/>
<dbReference type="SMART" id="SM00823">
    <property type="entry name" value="PKS_PP"/>
    <property type="match status" value="1"/>
</dbReference>
<dbReference type="PANTHER" id="PTHR45527:SF1">
    <property type="entry name" value="FATTY ACID SYNTHASE"/>
    <property type="match status" value="1"/>
</dbReference>
<dbReference type="InterPro" id="IPR000873">
    <property type="entry name" value="AMP-dep_synth/lig_dom"/>
</dbReference>
<dbReference type="FunFam" id="3.30.559.30:FF:000001">
    <property type="entry name" value="Non-ribosomal peptide synthetase"/>
    <property type="match status" value="1"/>
</dbReference>
<reference evidence="5 6" key="1">
    <citation type="submission" date="2020-08" db="EMBL/GenBank/DDBJ databases">
        <title>Genomic Encyclopedia of Type Strains, Phase III (KMG-III): the genomes of soil and plant-associated and newly described type strains.</title>
        <authorList>
            <person name="Whitman W."/>
        </authorList>
    </citation>
    <scope>NUCLEOTIDE SEQUENCE [LARGE SCALE GENOMIC DNA]</scope>
    <source>
        <strain evidence="5 6">CECT 8305</strain>
    </source>
</reference>
<dbReference type="InterPro" id="IPR001031">
    <property type="entry name" value="Thioesterase"/>
</dbReference>
<feature type="domain" description="Carrier" evidence="4">
    <location>
        <begin position="861"/>
        <end position="936"/>
    </location>
</feature>
<dbReference type="Pfam" id="PF00668">
    <property type="entry name" value="Condensation"/>
    <property type="match status" value="1"/>
</dbReference>
<keyword evidence="3" id="KW-0597">Phosphoprotein</keyword>
<protein>
    <submittedName>
        <fullName evidence="5">Amino acid adenylation domain-containing protein</fullName>
    </submittedName>
</protein>
<dbReference type="Gene3D" id="3.40.50.12780">
    <property type="entry name" value="N-terminal domain of ligase-like"/>
    <property type="match status" value="1"/>
</dbReference>
<dbReference type="InterPro" id="IPR020802">
    <property type="entry name" value="TesA-like"/>
</dbReference>
<dbReference type="NCBIfam" id="TIGR01733">
    <property type="entry name" value="AA-adenyl-dom"/>
    <property type="match status" value="1"/>
</dbReference>
<dbReference type="Gene3D" id="3.30.559.30">
    <property type="entry name" value="Nonribosomal peptide synthetase, condensation domain"/>
    <property type="match status" value="1"/>
</dbReference>
<accession>A0A7W9QHS4</accession>
<dbReference type="InterPro" id="IPR025110">
    <property type="entry name" value="AMP-bd_C"/>
</dbReference>
<organism evidence="5 6">
    <name type="scientific">Streptomyces zagrosensis</name>
    <dbReference type="NCBI Taxonomy" id="1042984"/>
    <lineage>
        <taxon>Bacteria</taxon>
        <taxon>Bacillati</taxon>
        <taxon>Actinomycetota</taxon>
        <taxon>Actinomycetes</taxon>
        <taxon>Kitasatosporales</taxon>
        <taxon>Streptomycetaceae</taxon>
        <taxon>Streptomyces</taxon>
    </lineage>
</organism>
<sequence>EAPIRTHLIRLAPDEHYLVISQHHIASDAWSHNIFIKELNTLYRPLADLEPTMALTPTLEPLPLQYADFAYWESRQESRAAVDKDLIYWRERLDGTQTLALPTDFPHTSSPDERAGVIEFSIPEGLVAELDRLSQERQASVFMLLLAAYQVLLSRYSGQDDIAVGVPVANRNRAETENLIGFFVNTLVLRSDLSGDQSFTDLLAQVREHALDAYEHQDLPFERLVEELQPERDLSRTPLFQTMFQLDHGEIADWSLDGLSTEELTFRPQGTKFDLILDATRREGGLACQFTYRSNLFEAATVERLGEHYRVVLQEIADNVSVSLNELDIRTPRERAAAAGTHGIPVPVAVPTVPERLAEMAANIPDQPAVTHGDACLTYGQLHEQSSRLARRLVAHGVGLESPVAVFLERGTDHLVAALAVMKAGGVYVPVDPQIPSEQAAFIVDDVDARVVLVHNATAANVAGDGDGRNILSVSTAETDNTEIAGAELFSSAPDNAAYVIYTSGSTGHPKGVVIEHRSLANLVDSLQEAHRLAVGEPTLHKTSTMFDVHIQEMLWPLAVGAHVVVADHGREGDVRYLADLMRRHGVTTAGFVPSLLRTFVDDDRAGDLPALRRIFSAGEVLTRDLARRVIDRYGCELYNLYGPAETTVYVTMGRILHDDVVTIGKPLDQVRLYVVDRTGRPAPTGAPGELLVAGVQVGRGYVNRPELTAERFVDNPVSGAPAGKAYRTGDAARYLPDGRIEFLGRLDEQMKIRGHRVEPEEIESAVDSFAGVAESAVVIKEHAPGDNRLHAYVVLEPGRTSASPQPLREYLASRLVQSLVPNFFNVVESLPRTISGKIDRNRLRSRIEVAYDTGQQMSGAPRTLEEWLVASAFGEVLDRPQPGPDANFFDLGGHSLLAAALVVKIHAASGVDVPLAEIFRRPTVAGLADLLAGGQEGQRKVDSSVLVPLDVRASGKPIFCVHPVGGGIFCYADLARRLTRSRPVLGLQAHGLDPAQEPDRSIEDMAARYLREIDSAGYEGPYTLLGWSFGGAVAFEMARQLGAAAGEVDLVLLDSLPPGCPHASDEDIAVAFVEDLASMHSLTDVPAPASGSVFDAFERAREHGLVPESLRLGSFARRVEVYGANLRAAAAYRPSPAQVETTLYRPSHSARSLDEGWSFLTAGRLSAREITGDHYEILRDPNLGQWTENLLVKE</sequence>
<keyword evidence="2" id="KW-0596">Phosphopantetheine</keyword>
<dbReference type="GO" id="GO:0031177">
    <property type="term" value="F:phosphopantetheine binding"/>
    <property type="evidence" value="ECO:0007669"/>
    <property type="project" value="InterPro"/>
</dbReference>
<dbReference type="InterPro" id="IPR020806">
    <property type="entry name" value="PKS_PP-bd"/>
</dbReference>
<dbReference type="Gene3D" id="3.30.300.30">
    <property type="match status" value="1"/>
</dbReference>
<dbReference type="GO" id="GO:0008610">
    <property type="term" value="P:lipid biosynthetic process"/>
    <property type="evidence" value="ECO:0007669"/>
    <property type="project" value="UniProtKB-ARBA"/>
</dbReference>
<dbReference type="PROSITE" id="PS00455">
    <property type="entry name" value="AMP_BINDING"/>
    <property type="match status" value="1"/>
</dbReference>
<dbReference type="Gene3D" id="3.30.559.10">
    <property type="entry name" value="Chloramphenicol acetyltransferase-like domain"/>
    <property type="match status" value="1"/>
</dbReference>
<dbReference type="InterPro" id="IPR045851">
    <property type="entry name" value="AMP-bd_C_sf"/>
</dbReference>
<gene>
    <name evidence="5" type="ORF">FHS42_007382</name>
</gene>
<dbReference type="InterPro" id="IPR042099">
    <property type="entry name" value="ANL_N_sf"/>
</dbReference>
<evidence type="ECO:0000256" key="1">
    <source>
        <dbReference type="ARBA" id="ARBA00001957"/>
    </source>
</evidence>
<dbReference type="Gene3D" id="1.10.1200.10">
    <property type="entry name" value="ACP-like"/>
    <property type="match status" value="1"/>
</dbReference>
<evidence type="ECO:0000313" key="5">
    <source>
        <dbReference type="EMBL" id="MBB5940284.1"/>
    </source>
</evidence>
<dbReference type="InterPro" id="IPR036736">
    <property type="entry name" value="ACP-like_sf"/>
</dbReference>
<comment type="caution">
    <text evidence="5">The sequence shown here is derived from an EMBL/GenBank/DDBJ whole genome shotgun (WGS) entry which is preliminary data.</text>
</comment>
<dbReference type="InterPro" id="IPR029058">
    <property type="entry name" value="AB_hydrolase_fold"/>
</dbReference>
<dbReference type="GO" id="GO:0044550">
    <property type="term" value="P:secondary metabolite biosynthetic process"/>
    <property type="evidence" value="ECO:0007669"/>
    <property type="project" value="TreeGrafter"/>
</dbReference>
<dbReference type="EMBL" id="JACHJL010000038">
    <property type="protein sequence ID" value="MBB5940284.1"/>
    <property type="molecule type" value="Genomic_DNA"/>
</dbReference>
<dbReference type="CDD" id="cd05930">
    <property type="entry name" value="A_NRPS"/>
    <property type="match status" value="1"/>
</dbReference>
<keyword evidence="6" id="KW-1185">Reference proteome</keyword>
<evidence type="ECO:0000256" key="2">
    <source>
        <dbReference type="ARBA" id="ARBA00022450"/>
    </source>
</evidence>
<dbReference type="InterPro" id="IPR009081">
    <property type="entry name" value="PP-bd_ACP"/>
</dbReference>
<dbReference type="Pfam" id="PF00501">
    <property type="entry name" value="AMP-binding"/>
    <property type="match status" value="1"/>
</dbReference>
<dbReference type="FunFam" id="3.40.50.12780:FF:000012">
    <property type="entry name" value="Non-ribosomal peptide synthetase"/>
    <property type="match status" value="1"/>
</dbReference>
<dbReference type="InterPro" id="IPR006162">
    <property type="entry name" value="Ppantetheine_attach_site"/>
</dbReference>
<dbReference type="PROSITE" id="PS50075">
    <property type="entry name" value="CARRIER"/>
    <property type="match status" value="1"/>
</dbReference>
<evidence type="ECO:0000256" key="3">
    <source>
        <dbReference type="ARBA" id="ARBA00022553"/>
    </source>
</evidence>
<dbReference type="RefSeq" id="WP_184580293.1">
    <property type="nucleotide sequence ID" value="NZ_JACHJL010000038.1"/>
</dbReference>
<dbReference type="Pfam" id="PF00550">
    <property type="entry name" value="PP-binding"/>
    <property type="match status" value="1"/>
</dbReference>
<dbReference type="Gene3D" id="3.40.50.1820">
    <property type="entry name" value="alpha/beta hydrolase"/>
    <property type="match status" value="1"/>
</dbReference>
<feature type="non-terminal residue" evidence="5">
    <location>
        <position position="1"/>
    </location>
</feature>
<evidence type="ECO:0000259" key="4">
    <source>
        <dbReference type="PROSITE" id="PS50075"/>
    </source>
</evidence>